<accession>A0A0B4XL58</accession>
<dbReference type="AlphaFoldDB" id="A0A0B4XL58"/>
<dbReference type="HOGENOM" id="CLU_2462263_0_0_6"/>
<reference evidence="1 2" key="1">
    <citation type="journal article" date="2012" name="J. Bacteriol.">
        <title>Genome sequence of an alkane-degrading bacterium, Alcanivorax pacificus type strain W11-5, isolated from deep sea sediment.</title>
        <authorList>
            <person name="Lai Q."/>
            <person name="Shao Z."/>
        </authorList>
    </citation>
    <scope>NUCLEOTIDE SEQUENCE [LARGE SCALE GENOMIC DNA]</scope>
    <source>
        <strain evidence="1 2">W11-5</strain>
    </source>
</reference>
<keyword evidence="2" id="KW-1185">Reference proteome</keyword>
<evidence type="ECO:0000313" key="2">
    <source>
        <dbReference type="Proteomes" id="UP000006764"/>
    </source>
</evidence>
<dbReference type="STRING" id="391936.S7S_12785"/>
<dbReference type="InterPro" id="IPR035093">
    <property type="entry name" value="RelE/ParE_toxin_dom_sf"/>
</dbReference>
<protein>
    <recommendedName>
        <fullName evidence="3">Type II toxin-antitoxin system RelE/ParE family toxin</fullName>
    </recommendedName>
</protein>
<name>A0A0B4XL58_9GAMM</name>
<sequence length="88" mass="9967">MLIVSPVEGTMNEVKWSKRAMKQAGKLHSVDRAKVFHAITTLSKMPGVRNVKALKNHLYGYRLRVGNYRVLFDWDGAGCQHRGGEKAR</sequence>
<dbReference type="Gene3D" id="3.30.2310.20">
    <property type="entry name" value="RelE-like"/>
    <property type="match status" value="1"/>
</dbReference>
<dbReference type="Proteomes" id="UP000006764">
    <property type="component" value="Chromosome"/>
</dbReference>
<evidence type="ECO:0000313" key="1">
    <source>
        <dbReference type="EMBL" id="AJD48969.1"/>
    </source>
</evidence>
<dbReference type="SUPFAM" id="SSF143011">
    <property type="entry name" value="RelE-like"/>
    <property type="match status" value="1"/>
</dbReference>
<gene>
    <name evidence="1" type="ORF">S7S_12785</name>
</gene>
<organism evidence="1 2">
    <name type="scientific">Isoalcanivorax pacificus W11-5</name>
    <dbReference type="NCBI Taxonomy" id="391936"/>
    <lineage>
        <taxon>Bacteria</taxon>
        <taxon>Pseudomonadati</taxon>
        <taxon>Pseudomonadota</taxon>
        <taxon>Gammaproteobacteria</taxon>
        <taxon>Oceanospirillales</taxon>
        <taxon>Alcanivoracaceae</taxon>
        <taxon>Isoalcanivorax</taxon>
    </lineage>
</organism>
<dbReference type="EMBL" id="CP004387">
    <property type="protein sequence ID" value="AJD48969.1"/>
    <property type="molecule type" value="Genomic_DNA"/>
</dbReference>
<evidence type="ECO:0008006" key="3">
    <source>
        <dbReference type="Google" id="ProtNLM"/>
    </source>
</evidence>
<dbReference type="KEGG" id="apac:S7S_12785"/>
<proteinExistence type="predicted"/>